<name>A0A238IXU1_9RHOB</name>
<dbReference type="OrthoDB" id="5720638at2"/>
<evidence type="ECO:0000313" key="4">
    <source>
        <dbReference type="Proteomes" id="UP000201838"/>
    </source>
</evidence>
<feature type="signal peptide" evidence="2">
    <location>
        <begin position="1"/>
        <end position="23"/>
    </location>
</feature>
<evidence type="ECO:0008006" key="5">
    <source>
        <dbReference type="Google" id="ProtNLM"/>
    </source>
</evidence>
<gene>
    <name evidence="3" type="ORF">BOA8489_00591</name>
</gene>
<dbReference type="RefSeq" id="WP_093972437.1">
    <property type="nucleotide sequence ID" value="NZ_FXXQ01000001.1"/>
</dbReference>
<dbReference type="Proteomes" id="UP000201838">
    <property type="component" value="Unassembled WGS sequence"/>
</dbReference>
<keyword evidence="2" id="KW-0732">Signal</keyword>
<evidence type="ECO:0000256" key="2">
    <source>
        <dbReference type="SAM" id="SignalP"/>
    </source>
</evidence>
<dbReference type="EMBL" id="FXXQ01000001">
    <property type="protein sequence ID" value="SMX22494.1"/>
    <property type="molecule type" value="Genomic_DNA"/>
</dbReference>
<keyword evidence="1" id="KW-0472">Membrane</keyword>
<organism evidence="3 4">
    <name type="scientific">Boseongicola aestuarii</name>
    <dbReference type="NCBI Taxonomy" id="1470561"/>
    <lineage>
        <taxon>Bacteria</taxon>
        <taxon>Pseudomonadati</taxon>
        <taxon>Pseudomonadota</taxon>
        <taxon>Alphaproteobacteria</taxon>
        <taxon>Rhodobacterales</taxon>
        <taxon>Paracoccaceae</taxon>
        <taxon>Boseongicola</taxon>
    </lineage>
</organism>
<reference evidence="3 4" key="1">
    <citation type="submission" date="2017-05" db="EMBL/GenBank/DDBJ databases">
        <authorList>
            <person name="Song R."/>
            <person name="Chenine A.L."/>
            <person name="Ruprecht R.M."/>
        </authorList>
    </citation>
    <scope>NUCLEOTIDE SEQUENCE [LARGE SCALE GENOMIC DNA]</scope>
    <source>
        <strain evidence="3 4">CECT 8489</strain>
    </source>
</reference>
<dbReference type="PROSITE" id="PS51257">
    <property type="entry name" value="PROKAR_LIPOPROTEIN"/>
    <property type="match status" value="1"/>
</dbReference>
<accession>A0A238IXU1</accession>
<keyword evidence="1" id="KW-1133">Transmembrane helix</keyword>
<proteinExistence type="predicted"/>
<feature type="transmembrane region" description="Helical" evidence="1">
    <location>
        <begin position="169"/>
        <end position="189"/>
    </location>
</feature>
<dbReference type="AlphaFoldDB" id="A0A238IXU1"/>
<evidence type="ECO:0000256" key="1">
    <source>
        <dbReference type="SAM" id="Phobius"/>
    </source>
</evidence>
<evidence type="ECO:0000313" key="3">
    <source>
        <dbReference type="EMBL" id="SMX22494.1"/>
    </source>
</evidence>
<sequence length="196" mass="20819">MKFFTSVFSAFCIYIIAACGAFAHTVSFGYVAGANAGEVEFWFGSYHWNGGDVLNIPFESQLSLVGTGGTSYGPSIFSFDMSSISLPSGLVTGDNYFYADTATSYENNPSSVVSWMGVTATGLDAGDYQFELQNTSSTTAFWELWDNSIQAPFTLRTGDIGGGGTDPNVIPLPAGFPMLIGGLGLLGLLTRRLNKS</sequence>
<keyword evidence="4" id="KW-1185">Reference proteome</keyword>
<feature type="chain" id="PRO_5013031526" description="PEP-CTERM protein-sorting domain-containing protein" evidence="2">
    <location>
        <begin position="24"/>
        <end position="196"/>
    </location>
</feature>
<keyword evidence="1" id="KW-0812">Transmembrane</keyword>
<protein>
    <recommendedName>
        <fullName evidence="5">PEP-CTERM protein-sorting domain-containing protein</fullName>
    </recommendedName>
</protein>